<accession>A0A917VVN5</accession>
<sequence length="294" mass="32853">MAECAGSTLPRRQLGKHLRNGREAVGLTLADVGALMEWSISTVQRLEVGKTGRIRLVDVEALCRIYEFSDEFTEVLKGLACQAAGQSWWHEYGDLIPEHFDVFVDLESSAHALTWYELELVPGIVQTPAYASALIRAGYPAEPAGEHDRRVKLRMRRQTLITRSNVPVQIDITLRESVLRGVVGGPRVMAGQLRHLADLSTRPNVTVRILPFAAGFPMGVAMGPFVIIEPRKTTRRQPPEPTVVYVESYTGDLYLEKPVAVARYAQAHQKLRQVALDDERSRALLRRVAKEYGT</sequence>
<comment type="caution">
    <text evidence="3">The sequence shown here is derived from an EMBL/GenBank/DDBJ whole genome shotgun (WGS) entry which is preliminary data.</text>
</comment>
<keyword evidence="1" id="KW-0472">Membrane</keyword>
<feature type="domain" description="HTH cro/C1-type" evidence="2">
    <location>
        <begin position="18"/>
        <end position="72"/>
    </location>
</feature>
<dbReference type="RefSeq" id="WP_058856597.1">
    <property type="nucleotide sequence ID" value="NZ_BMMH01000010.1"/>
</dbReference>
<evidence type="ECO:0000256" key="1">
    <source>
        <dbReference type="SAM" id="Phobius"/>
    </source>
</evidence>
<reference evidence="3" key="1">
    <citation type="journal article" date="2014" name="Int. J. Syst. Evol. Microbiol.">
        <title>Complete genome sequence of Corynebacterium casei LMG S-19264T (=DSM 44701T), isolated from a smear-ripened cheese.</title>
        <authorList>
            <consortium name="US DOE Joint Genome Institute (JGI-PGF)"/>
            <person name="Walter F."/>
            <person name="Albersmeier A."/>
            <person name="Kalinowski J."/>
            <person name="Ruckert C."/>
        </authorList>
    </citation>
    <scope>NUCLEOTIDE SEQUENCE</scope>
    <source>
        <strain evidence="3">CGMCC 4.3508</strain>
    </source>
</reference>
<dbReference type="InterPro" id="IPR001387">
    <property type="entry name" value="Cro/C1-type_HTH"/>
</dbReference>
<dbReference type="Gene3D" id="1.10.260.40">
    <property type="entry name" value="lambda repressor-like DNA-binding domains"/>
    <property type="match status" value="1"/>
</dbReference>
<dbReference type="InterPro" id="IPR043917">
    <property type="entry name" value="DUF5753"/>
</dbReference>
<reference evidence="3" key="2">
    <citation type="submission" date="2020-09" db="EMBL/GenBank/DDBJ databases">
        <authorList>
            <person name="Sun Q."/>
            <person name="Zhou Y."/>
        </authorList>
    </citation>
    <scope>NUCLEOTIDE SEQUENCE</scope>
    <source>
        <strain evidence="3">CGMCC 4.3508</strain>
    </source>
</reference>
<evidence type="ECO:0000313" key="3">
    <source>
        <dbReference type="EMBL" id="GGL25375.1"/>
    </source>
</evidence>
<keyword evidence="4" id="KW-1185">Reference proteome</keyword>
<dbReference type="Pfam" id="PF19054">
    <property type="entry name" value="DUF5753"/>
    <property type="match status" value="1"/>
</dbReference>
<feature type="transmembrane region" description="Helical" evidence="1">
    <location>
        <begin position="209"/>
        <end position="228"/>
    </location>
</feature>
<protein>
    <submittedName>
        <fullName evidence="3">Transcriptional regulator</fullName>
    </submittedName>
</protein>
<dbReference type="InterPro" id="IPR010982">
    <property type="entry name" value="Lambda_DNA-bd_dom_sf"/>
</dbReference>
<gene>
    <name evidence="3" type="ORF">GCM10011588_45270</name>
</gene>
<proteinExistence type="predicted"/>
<keyword evidence="1" id="KW-0812">Transmembrane</keyword>
<dbReference type="SMART" id="SM00530">
    <property type="entry name" value="HTH_XRE"/>
    <property type="match status" value="1"/>
</dbReference>
<organism evidence="3 4">
    <name type="scientific">Nocardia jinanensis</name>
    <dbReference type="NCBI Taxonomy" id="382504"/>
    <lineage>
        <taxon>Bacteria</taxon>
        <taxon>Bacillati</taxon>
        <taxon>Actinomycetota</taxon>
        <taxon>Actinomycetes</taxon>
        <taxon>Mycobacteriales</taxon>
        <taxon>Nocardiaceae</taxon>
        <taxon>Nocardia</taxon>
    </lineage>
</organism>
<dbReference type="AlphaFoldDB" id="A0A917VVN5"/>
<dbReference type="SUPFAM" id="SSF47413">
    <property type="entry name" value="lambda repressor-like DNA-binding domains"/>
    <property type="match status" value="1"/>
</dbReference>
<dbReference type="CDD" id="cd00093">
    <property type="entry name" value="HTH_XRE"/>
    <property type="match status" value="1"/>
</dbReference>
<dbReference type="GO" id="GO:0003677">
    <property type="term" value="F:DNA binding"/>
    <property type="evidence" value="ECO:0007669"/>
    <property type="project" value="InterPro"/>
</dbReference>
<dbReference type="Proteomes" id="UP000638263">
    <property type="component" value="Unassembled WGS sequence"/>
</dbReference>
<dbReference type="EMBL" id="BMMH01000010">
    <property type="protein sequence ID" value="GGL25375.1"/>
    <property type="molecule type" value="Genomic_DNA"/>
</dbReference>
<name>A0A917VVN5_9NOCA</name>
<evidence type="ECO:0000313" key="4">
    <source>
        <dbReference type="Proteomes" id="UP000638263"/>
    </source>
</evidence>
<evidence type="ECO:0000259" key="2">
    <source>
        <dbReference type="PROSITE" id="PS50943"/>
    </source>
</evidence>
<dbReference type="PROSITE" id="PS50943">
    <property type="entry name" value="HTH_CROC1"/>
    <property type="match status" value="1"/>
</dbReference>
<keyword evidence="1" id="KW-1133">Transmembrane helix</keyword>
<dbReference type="Pfam" id="PF13560">
    <property type="entry name" value="HTH_31"/>
    <property type="match status" value="1"/>
</dbReference>